<feature type="domain" description="DUF7894" evidence="1">
    <location>
        <begin position="40"/>
        <end position="170"/>
    </location>
</feature>
<dbReference type="AlphaFoldDB" id="A0A843ULX9"/>
<sequence>MKVAPKVIVLVRDADGVGPAISDGLHAGPVSSLTSTGPLRHVSIVLLPNYQPPVAACAVNEILASIMSDNSSELPTVIAPLFLLSQKFTQESVNLKSSGGGVAIFGVGIGHVTESDQAMLVGIPRPPPSLQVNCETLACLLQMIQVLKIPTIVAGTTIKRQGIKAKAVDLE</sequence>
<keyword evidence="3" id="KW-1185">Reference proteome</keyword>
<dbReference type="Proteomes" id="UP000652761">
    <property type="component" value="Unassembled WGS sequence"/>
</dbReference>
<comment type="caution">
    <text evidence="2">The sequence shown here is derived from an EMBL/GenBank/DDBJ whole genome shotgun (WGS) entry which is preliminary data.</text>
</comment>
<gene>
    <name evidence="2" type="ORF">Taro_013377</name>
</gene>
<proteinExistence type="predicted"/>
<dbReference type="EMBL" id="NMUH01000534">
    <property type="protein sequence ID" value="MQL80909.1"/>
    <property type="molecule type" value="Genomic_DNA"/>
</dbReference>
<organism evidence="2 3">
    <name type="scientific">Colocasia esculenta</name>
    <name type="common">Wild taro</name>
    <name type="synonym">Arum esculentum</name>
    <dbReference type="NCBI Taxonomy" id="4460"/>
    <lineage>
        <taxon>Eukaryota</taxon>
        <taxon>Viridiplantae</taxon>
        <taxon>Streptophyta</taxon>
        <taxon>Embryophyta</taxon>
        <taxon>Tracheophyta</taxon>
        <taxon>Spermatophyta</taxon>
        <taxon>Magnoliopsida</taxon>
        <taxon>Liliopsida</taxon>
        <taxon>Araceae</taxon>
        <taxon>Aroideae</taxon>
        <taxon>Colocasieae</taxon>
        <taxon>Colocasia</taxon>
    </lineage>
</organism>
<dbReference type="OrthoDB" id="1927925at2759"/>
<dbReference type="Pfam" id="PF25428">
    <property type="entry name" value="DUF7894"/>
    <property type="match status" value="2"/>
</dbReference>
<name>A0A843ULX9_COLES</name>
<dbReference type="InterPro" id="IPR057216">
    <property type="entry name" value="DUF7894"/>
</dbReference>
<protein>
    <recommendedName>
        <fullName evidence="1">DUF7894 domain-containing protein</fullName>
    </recommendedName>
</protein>
<dbReference type="PANTHER" id="PTHR37221">
    <property type="entry name" value="OS02G0582400 PROTEIN"/>
    <property type="match status" value="1"/>
</dbReference>
<dbReference type="PANTHER" id="PTHR37221:SF1">
    <property type="entry name" value="OS02G0582400 PROTEIN"/>
    <property type="match status" value="1"/>
</dbReference>
<accession>A0A843ULX9</accession>
<feature type="domain" description="DUF7894" evidence="1">
    <location>
        <begin position="1"/>
        <end position="35"/>
    </location>
</feature>
<evidence type="ECO:0000259" key="1">
    <source>
        <dbReference type="Pfam" id="PF25428"/>
    </source>
</evidence>
<evidence type="ECO:0000313" key="2">
    <source>
        <dbReference type="EMBL" id="MQL80909.1"/>
    </source>
</evidence>
<evidence type="ECO:0000313" key="3">
    <source>
        <dbReference type="Proteomes" id="UP000652761"/>
    </source>
</evidence>
<feature type="non-terminal residue" evidence="2">
    <location>
        <position position="1"/>
    </location>
</feature>
<reference evidence="2" key="1">
    <citation type="submission" date="2017-07" db="EMBL/GenBank/DDBJ databases">
        <title>Taro Niue Genome Assembly and Annotation.</title>
        <authorList>
            <person name="Atibalentja N."/>
            <person name="Keating K."/>
            <person name="Fields C.J."/>
        </authorList>
    </citation>
    <scope>NUCLEOTIDE SEQUENCE</scope>
    <source>
        <strain evidence="2">Niue_2</strain>
        <tissue evidence="2">Leaf</tissue>
    </source>
</reference>